<gene>
    <name evidence="6" type="ORF">S01H1_62533</name>
</gene>
<proteinExistence type="predicted"/>
<dbReference type="SUPFAM" id="SSF51905">
    <property type="entry name" value="FAD/NAD(P)-binding domain"/>
    <property type="match status" value="1"/>
</dbReference>
<dbReference type="Gene3D" id="3.90.700.10">
    <property type="entry name" value="Succinate dehydrogenase/fumarate reductase flavoprotein, catalytic domain"/>
    <property type="match status" value="1"/>
</dbReference>
<reference evidence="6" key="1">
    <citation type="journal article" date="2014" name="Front. Microbiol.">
        <title>High frequency of phylogenetically diverse reductive dehalogenase-homologous genes in deep subseafloor sedimentary metagenomes.</title>
        <authorList>
            <person name="Kawai M."/>
            <person name="Futagami T."/>
            <person name="Toyoda A."/>
            <person name="Takaki Y."/>
            <person name="Nishi S."/>
            <person name="Hori S."/>
            <person name="Arai W."/>
            <person name="Tsubouchi T."/>
            <person name="Morono Y."/>
            <person name="Uchiyama I."/>
            <person name="Ito T."/>
            <person name="Fujiyama A."/>
            <person name="Inagaki F."/>
            <person name="Takami H."/>
        </authorList>
    </citation>
    <scope>NUCLEOTIDE SEQUENCE</scope>
    <source>
        <strain evidence="6">Expedition CK06-06</strain>
    </source>
</reference>
<dbReference type="InterPro" id="IPR027477">
    <property type="entry name" value="Succ_DH/fumarate_Rdtase_cat_sf"/>
</dbReference>
<evidence type="ECO:0000313" key="6">
    <source>
        <dbReference type="EMBL" id="GAG41488.1"/>
    </source>
</evidence>
<evidence type="ECO:0000256" key="2">
    <source>
        <dbReference type="ARBA" id="ARBA00022630"/>
    </source>
</evidence>
<keyword evidence="4" id="KW-0560">Oxidoreductase</keyword>
<name>X0XY64_9ZZZZ</name>
<dbReference type="InterPro" id="IPR003953">
    <property type="entry name" value="FAD-dep_OxRdtase_2_FAD-bd"/>
</dbReference>
<dbReference type="EMBL" id="BARS01041079">
    <property type="protein sequence ID" value="GAG41488.1"/>
    <property type="molecule type" value="Genomic_DNA"/>
</dbReference>
<sequence length="253" mass="27389">PFKKSYIPGKYATVPTDDGLAYTGNEMQADYKTVATPVPRGHHVQGLDHTGKVLYPPLLAGVEAAGAEIYYEAPAQRLVLNPDGRIVGVVVEVDGVEEYIKAGKGVVLCAGGFAANKEMVAQHCPQYLRSQFLVGTKTDDGHGIRMGQGAGGDLRMMGDAFAYSGIYEFGEALVKGILVDDRGRRFIGEDNYGSWVGRALIQGHPVSYVIVDQSIWDEIPEQGRAYIEEHIKYVGPADAVSELARVANINFDL</sequence>
<dbReference type="InterPro" id="IPR050315">
    <property type="entry name" value="FAD-oxidoreductase_2"/>
</dbReference>
<evidence type="ECO:0000256" key="3">
    <source>
        <dbReference type="ARBA" id="ARBA00022827"/>
    </source>
</evidence>
<comment type="cofactor">
    <cofactor evidence="1">
        <name>FAD</name>
        <dbReference type="ChEBI" id="CHEBI:57692"/>
    </cofactor>
</comment>
<dbReference type="InterPro" id="IPR036188">
    <property type="entry name" value="FAD/NAD-bd_sf"/>
</dbReference>
<dbReference type="PANTHER" id="PTHR43400:SF10">
    <property type="entry name" value="3-OXOSTEROID 1-DEHYDROGENASE"/>
    <property type="match status" value="1"/>
</dbReference>
<comment type="caution">
    <text evidence="6">The sequence shown here is derived from an EMBL/GenBank/DDBJ whole genome shotgun (WGS) entry which is preliminary data.</text>
</comment>
<dbReference type="Gene3D" id="3.50.50.60">
    <property type="entry name" value="FAD/NAD(P)-binding domain"/>
    <property type="match status" value="1"/>
</dbReference>
<dbReference type="AlphaFoldDB" id="X0XY64"/>
<keyword evidence="2" id="KW-0285">Flavoprotein</keyword>
<evidence type="ECO:0000256" key="1">
    <source>
        <dbReference type="ARBA" id="ARBA00001974"/>
    </source>
</evidence>
<feature type="domain" description="FAD-dependent oxidoreductase 2 FAD-binding" evidence="5">
    <location>
        <begin position="43"/>
        <end position="238"/>
    </location>
</feature>
<feature type="non-terminal residue" evidence="6">
    <location>
        <position position="253"/>
    </location>
</feature>
<keyword evidence="3" id="KW-0274">FAD</keyword>
<organism evidence="6">
    <name type="scientific">marine sediment metagenome</name>
    <dbReference type="NCBI Taxonomy" id="412755"/>
    <lineage>
        <taxon>unclassified sequences</taxon>
        <taxon>metagenomes</taxon>
        <taxon>ecological metagenomes</taxon>
    </lineage>
</organism>
<protein>
    <recommendedName>
        <fullName evidence="5">FAD-dependent oxidoreductase 2 FAD-binding domain-containing protein</fullName>
    </recommendedName>
</protein>
<dbReference type="GO" id="GO:0008202">
    <property type="term" value="P:steroid metabolic process"/>
    <property type="evidence" value="ECO:0007669"/>
    <property type="project" value="UniProtKB-ARBA"/>
</dbReference>
<accession>X0XY64</accession>
<dbReference type="PANTHER" id="PTHR43400">
    <property type="entry name" value="FUMARATE REDUCTASE"/>
    <property type="match status" value="1"/>
</dbReference>
<evidence type="ECO:0000256" key="4">
    <source>
        <dbReference type="ARBA" id="ARBA00023002"/>
    </source>
</evidence>
<dbReference type="Pfam" id="PF00890">
    <property type="entry name" value="FAD_binding_2"/>
    <property type="match status" value="1"/>
</dbReference>
<evidence type="ECO:0000259" key="5">
    <source>
        <dbReference type="Pfam" id="PF00890"/>
    </source>
</evidence>
<dbReference type="GO" id="GO:0016491">
    <property type="term" value="F:oxidoreductase activity"/>
    <property type="evidence" value="ECO:0007669"/>
    <property type="project" value="UniProtKB-KW"/>
</dbReference>
<feature type="non-terminal residue" evidence="6">
    <location>
        <position position="1"/>
    </location>
</feature>